<dbReference type="Gene3D" id="1.20.1440.110">
    <property type="entry name" value="acylaminoacyl peptidase"/>
    <property type="match status" value="1"/>
</dbReference>
<dbReference type="EMBL" id="CP036279">
    <property type="protein sequence ID" value="QDU64233.1"/>
    <property type="molecule type" value="Genomic_DNA"/>
</dbReference>
<dbReference type="Pfam" id="PF02129">
    <property type="entry name" value="Peptidase_S15"/>
    <property type="match status" value="1"/>
</dbReference>
<dbReference type="EC" id="3.7.1.19" evidence="2"/>
<name>A0A518BBH1_9BACT</name>
<sequence length="402" mass="44751">MGEVTRSACRIRGFEHGEFDFQLLRTMGISSYGGATVGECLAATLTIEEPDPESWVVSWEQLADNTLRVARECFDRGHHVSARDQLMRASNYYRTAEYYAPIASPKQRDLGLAAREVFGQALPLLPLEAEVIEIPFETPLCGYFIQPAGDPAPRKTIVTFSGYDGTSEELYFMNGLAGVERGYNVLLFDGPGQTGLRRLHPDTAFRHDYEVPIRAVIDWTLARPEVDADRLALYGISFGGHLCARAACFEKRIKALVANSPIVDWATYLGSWTKPEEGEDEDIRVAEVPEVPDDILPPHEKWALLSLCKKYGAETYFEALEKLNAYRVEEHLGAIDVPCLAMIGEGEGEEALRQADLFCDRVSGDVSKRLFTVAEGADAHCQQNNVALACQVLYDWLDELFA</sequence>
<dbReference type="InterPro" id="IPR000383">
    <property type="entry name" value="Xaa-Pro-like_dom"/>
</dbReference>
<dbReference type="KEGG" id="knv:Pan216_51220"/>
<dbReference type="Proteomes" id="UP000317093">
    <property type="component" value="Chromosome"/>
</dbReference>
<dbReference type="InterPro" id="IPR029058">
    <property type="entry name" value="AB_hydrolase_fold"/>
</dbReference>
<dbReference type="PANTHER" id="PTHR22946">
    <property type="entry name" value="DIENELACTONE HYDROLASE DOMAIN-CONTAINING PROTEIN-RELATED"/>
    <property type="match status" value="1"/>
</dbReference>
<protein>
    <submittedName>
        <fullName evidence="2">2,6-dihydropseudooxynicotine hydrolase</fullName>
        <ecNumber evidence="2">3.7.1.19</ecNumber>
    </submittedName>
</protein>
<dbReference type="Gene3D" id="3.40.50.1820">
    <property type="entry name" value="alpha/beta hydrolase"/>
    <property type="match status" value="1"/>
</dbReference>
<dbReference type="AlphaFoldDB" id="A0A518BBH1"/>
<dbReference type="PANTHER" id="PTHR22946:SF12">
    <property type="entry name" value="CONIDIAL PIGMENT BIOSYNTHESIS PROTEIN AYG1 (AFU_ORTHOLOGUE AFUA_2G17550)"/>
    <property type="match status" value="1"/>
</dbReference>
<proteinExistence type="predicted"/>
<gene>
    <name evidence="2" type="ORF">Pan216_51220</name>
</gene>
<dbReference type="RefSeq" id="WP_145262288.1">
    <property type="nucleotide sequence ID" value="NZ_CP036279.1"/>
</dbReference>
<reference evidence="2 3" key="1">
    <citation type="submission" date="2019-02" db="EMBL/GenBank/DDBJ databases">
        <title>Deep-cultivation of Planctomycetes and their phenomic and genomic characterization uncovers novel biology.</title>
        <authorList>
            <person name="Wiegand S."/>
            <person name="Jogler M."/>
            <person name="Boedeker C."/>
            <person name="Pinto D."/>
            <person name="Vollmers J."/>
            <person name="Rivas-Marin E."/>
            <person name="Kohn T."/>
            <person name="Peeters S.H."/>
            <person name="Heuer A."/>
            <person name="Rast P."/>
            <person name="Oberbeckmann S."/>
            <person name="Bunk B."/>
            <person name="Jeske O."/>
            <person name="Meyerdierks A."/>
            <person name="Storesund J.E."/>
            <person name="Kallscheuer N."/>
            <person name="Luecker S."/>
            <person name="Lage O.M."/>
            <person name="Pohl T."/>
            <person name="Merkel B.J."/>
            <person name="Hornburger P."/>
            <person name="Mueller R.-W."/>
            <person name="Bruemmer F."/>
            <person name="Labrenz M."/>
            <person name="Spormann A.M."/>
            <person name="Op den Camp H."/>
            <person name="Overmann J."/>
            <person name="Amann R."/>
            <person name="Jetten M.S.M."/>
            <person name="Mascher T."/>
            <person name="Medema M.H."/>
            <person name="Devos D.P."/>
            <person name="Kaster A.-K."/>
            <person name="Ovreas L."/>
            <person name="Rohde M."/>
            <person name="Galperin M.Y."/>
            <person name="Jogler C."/>
        </authorList>
    </citation>
    <scope>NUCLEOTIDE SEQUENCE [LARGE SCALE GENOMIC DNA]</scope>
    <source>
        <strain evidence="2 3">Pan216</strain>
    </source>
</reference>
<evidence type="ECO:0000259" key="1">
    <source>
        <dbReference type="Pfam" id="PF02129"/>
    </source>
</evidence>
<keyword evidence="3" id="KW-1185">Reference proteome</keyword>
<accession>A0A518BBH1</accession>
<keyword evidence="2" id="KW-0378">Hydrolase</keyword>
<dbReference type="GO" id="GO:0016787">
    <property type="term" value="F:hydrolase activity"/>
    <property type="evidence" value="ECO:0007669"/>
    <property type="project" value="UniProtKB-KW"/>
</dbReference>
<evidence type="ECO:0000313" key="3">
    <source>
        <dbReference type="Proteomes" id="UP000317093"/>
    </source>
</evidence>
<evidence type="ECO:0000313" key="2">
    <source>
        <dbReference type="EMBL" id="QDU64233.1"/>
    </source>
</evidence>
<dbReference type="InterPro" id="IPR050261">
    <property type="entry name" value="FrsA_esterase"/>
</dbReference>
<feature type="domain" description="Xaa-Pro dipeptidyl-peptidase-like" evidence="1">
    <location>
        <begin position="156"/>
        <end position="269"/>
    </location>
</feature>
<organism evidence="2 3">
    <name type="scientific">Kolteria novifilia</name>
    <dbReference type="NCBI Taxonomy" id="2527975"/>
    <lineage>
        <taxon>Bacteria</taxon>
        <taxon>Pseudomonadati</taxon>
        <taxon>Planctomycetota</taxon>
        <taxon>Planctomycetia</taxon>
        <taxon>Kolteriales</taxon>
        <taxon>Kolteriaceae</taxon>
        <taxon>Kolteria</taxon>
    </lineage>
</organism>
<dbReference type="SUPFAM" id="SSF53474">
    <property type="entry name" value="alpha/beta-Hydrolases"/>
    <property type="match status" value="1"/>
</dbReference>
<dbReference type="OrthoDB" id="3668964at2"/>